<dbReference type="Proteomes" id="UP000215633">
    <property type="component" value="Unassembled WGS sequence"/>
</dbReference>
<comment type="caution">
    <text evidence="8">The sequence shown here is derived from an EMBL/GenBank/DDBJ whole genome shotgun (WGS) entry which is preliminary data.</text>
</comment>
<sequence>MDILTAANPSMLLAAGVLLIALALLAAGLGMVLRLRGQSRTLRVVEQALAARAGAAAGPAGSGPAEASGRMGALAQGADALGRRLGRGRLAEALLPAEDAKLLDLAGYRDIARARARYVALRFALAAGLPVAALLLRGAWLGPGSMLATLSTLFIGFAAGYLLPKLLLARRVAARKKQAAKELPLLIDLLRLLQGVGLSVDQSLHVIVSDFSPVLPVLGHELGAATAVYARGRTREQSLARLSQDFDEDDLAAVCRLIVQVDRHGGAVQEPLNRFAQRVRDRRRFELREKIGRLTVKMTGVMIMTLLPALLIVTGGMGVLSVMRGLSRIAGGM</sequence>
<accession>A0A261W169</accession>
<dbReference type="EMBL" id="NEVT01000003">
    <property type="protein sequence ID" value="OZI79767.1"/>
    <property type="molecule type" value="Genomic_DNA"/>
</dbReference>
<protein>
    <submittedName>
        <fullName evidence="8">Type II secretion protein F</fullName>
    </submittedName>
</protein>
<evidence type="ECO:0000256" key="4">
    <source>
        <dbReference type="ARBA" id="ARBA00022989"/>
    </source>
</evidence>
<reference evidence="9" key="1">
    <citation type="submission" date="2017-05" db="EMBL/GenBank/DDBJ databases">
        <title>Complete and WGS of Bordetella genogroups.</title>
        <authorList>
            <person name="Spilker T."/>
            <person name="Lipuma J."/>
        </authorList>
    </citation>
    <scope>NUCLEOTIDE SEQUENCE [LARGE SCALE GENOMIC DNA]</scope>
    <source>
        <strain evidence="9">AU8256</strain>
    </source>
</reference>
<evidence type="ECO:0000256" key="3">
    <source>
        <dbReference type="ARBA" id="ARBA00022692"/>
    </source>
</evidence>
<dbReference type="AlphaFoldDB" id="A0A261W169"/>
<keyword evidence="2" id="KW-1003">Cell membrane</keyword>
<dbReference type="Pfam" id="PF00482">
    <property type="entry name" value="T2SSF"/>
    <property type="match status" value="1"/>
</dbReference>
<dbReference type="GO" id="GO:0005886">
    <property type="term" value="C:plasma membrane"/>
    <property type="evidence" value="ECO:0007669"/>
    <property type="project" value="UniProtKB-SubCell"/>
</dbReference>
<keyword evidence="4 6" id="KW-1133">Transmembrane helix</keyword>
<dbReference type="PANTHER" id="PTHR35007:SF2">
    <property type="entry name" value="PILUS ASSEMBLE PROTEIN"/>
    <property type="match status" value="1"/>
</dbReference>
<keyword evidence="3 6" id="KW-0812">Transmembrane</keyword>
<gene>
    <name evidence="8" type="ORF">CAL24_07555</name>
</gene>
<evidence type="ECO:0000256" key="2">
    <source>
        <dbReference type="ARBA" id="ARBA00022475"/>
    </source>
</evidence>
<feature type="transmembrane region" description="Helical" evidence="6">
    <location>
        <begin position="300"/>
        <end position="323"/>
    </location>
</feature>
<keyword evidence="5 6" id="KW-0472">Membrane</keyword>
<name>A0A261W169_9BORD</name>
<dbReference type="InterPro" id="IPR018076">
    <property type="entry name" value="T2SS_GspF_dom"/>
</dbReference>
<evidence type="ECO:0000256" key="6">
    <source>
        <dbReference type="SAM" id="Phobius"/>
    </source>
</evidence>
<evidence type="ECO:0000259" key="7">
    <source>
        <dbReference type="Pfam" id="PF00482"/>
    </source>
</evidence>
<dbReference type="RefSeq" id="WP_094806263.1">
    <property type="nucleotide sequence ID" value="NZ_NEVT01000003.1"/>
</dbReference>
<feature type="transmembrane region" description="Helical" evidence="6">
    <location>
        <begin position="12"/>
        <end position="33"/>
    </location>
</feature>
<comment type="subcellular location">
    <subcellularLocation>
        <location evidence="1">Cell membrane</location>
        <topology evidence="1">Multi-pass membrane protein</topology>
    </subcellularLocation>
</comment>
<evidence type="ECO:0000256" key="1">
    <source>
        <dbReference type="ARBA" id="ARBA00004651"/>
    </source>
</evidence>
<feature type="domain" description="Type II secretion system protein GspF" evidence="7">
    <location>
        <begin position="187"/>
        <end position="313"/>
    </location>
</feature>
<keyword evidence="9" id="KW-1185">Reference proteome</keyword>
<feature type="transmembrane region" description="Helical" evidence="6">
    <location>
        <begin position="119"/>
        <end position="140"/>
    </location>
</feature>
<evidence type="ECO:0000313" key="8">
    <source>
        <dbReference type="EMBL" id="OZI79767.1"/>
    </source>
</evidence>
<proteinExistence type="predicted"/>
<feature type="transmembrane region" description="Helical" evidence="6">
    <location>
        <begin position="146"/>
        <end position="168"/>
    </location>
</feature>
<evidence type="ECO:0000256" key="5">
    <source>
        <dbReference type="ARBA" id="ARBA00023136"/>
    </source>
</evidence>
<dbReference type="PANTHER" id="PTHR35007">
    <property type="entry name" value="INTEGRAL MEMBRANE PROTEIN-RELATED"/>
    <property type="match status" value="1"/>
</dbReference>
<organism evidence="8 9">
    <name type="scientific">Bordetella genomosp. 2</name>
    <dbReference type="NCBI Taxonomy" id="1983456"/>
    <lineage>
        <taxon>Bacteria</taxon>
        <taxon>Pseudomonadati</taxon>
        <taxon>Pseudomonadota</taxon>
        <taxon>Betaproteobacteria</taxon>
        <taxon>Burkholderiales</taxon>
        <taxon>Alcaligenaceae</taxon>
        <taxon>Bordetella</taxon>
    </lineage>
</organism>
<evidence type="ECO:0000313" key="9">
    <source>
        <dbReference type="Proteomes" id="UP000215633"/>
    </source>
</evidence>